<gene>
    <name evidence="3" type="ORF">CTheo_2139</name>
</gene>
<dbReference type="InterPro" id="IPR043127">
    <property type="entry name" value="Sec-1-like_dom3a"/>
</dbReference>
<comment type="caution">
    <text evidence="3">The sequence shown here is derived from an EMBL/GenBank/DDBJ whole genome shotgun (WGS) entry which is preliminary data.</text>
</comment>
<evidence type="ECO:0000313" key="4">
    <source>
        <dbReference type="Proteomes" id="UP000383932"/>
    </source>
</evidence>
<organism evidence="3 4">
    <name type="scientific">Ceratobasidium theobromae</name>
    <dbReference type="NCBI Taxonomy" id="1582974"/>
    <lineage>
        <taxon>Eukaryota</taxon>
        <taxon>Fungi</taxon>
        <taxon>Dikarya</taxon>
        <taxon>Basidiomycota</taxon>
        <taxon>Agaricomycotina</taxon>
        <taxon>Agaricomycetes</taxon>
        <taxon>Cantharellales</taxon>
        <taxon>Ceratobasidiaceae</taxon>
        <taxon>Ceratobasidium</taxon>
    </lineage>
</organism>
<feature type="compositionally biased region" description="Basic and acidic residues" evidence="2">
    <location>
        <begin position="58"/>
        <end position="73"/>
    </location>
</feature>
<keyword evidence="4" id="KW-1185">Reference proteome</keyword>
<feature type="compositionally biased region" description="Low complexity" evidence="2">
    <location>
        <begin position="79"/>
        <end position="105"/>
    </location>
</feature>
<dbReference type="Proteomes" id="UP000383932">
    <property type="component" value="Unassembled WGS sequence"/>
</dbReference>
<dbReference type="InterPro" id="IPR043154">
    <property type="entry name" value="Sec-1-like_dom1"/>
</dbReference>
<sequence length="1024" mass="111254">MSLSTRRPPGIPSSVRLPRSAFTTPSENPVSRVRPLPPNSAPSEYRAISQSQRSRSVPRQESDNPFRSRRVEEAPPLPSISSRHSSQSSVSSLSSGSSVSGSSVSSASTAASSFWDYVGWKTNTTAPADGHEERIPSPELVESRSVGENPGTTLWSRVAAVAGGLTVNVGKVWDTKDDLPEPDTPPGCDSRVTTALKKHYIKQVSDPCQLPDWLFSDVERQVKRGYTRTEPTPAAEDGSTSARAPPMPAPIRSQARHDDAYVHRQSEDRGESVQSDMRNEWPTGPTRATTRLRALRDAKRGPVTWEVDVPRSRSPDLEPEPIEAVPPPRLRVGLPARPTRTYVCSKGVPDTLQKIQTKALQNVLNLTSPNSQSQAVQISRPGTPAQQAQAAAPVWKVLILDEQSKDVIATVLRVQDLRDCGVTLHVQLHSHRPALPDVPAVYLVAPTLANIQRIAEDLSQSLYESTHISFTSPLPRAILEEFAALVARDGTSDLVAQVLDQYLDFLVPSPSLFSLLPPKAKTVGQAEPGTAAPSGNSYALLNSPKATEEDIEGEVDRIANGLFSVIVTLGQVPYIRSPRGNAAEMVARKLESKIRDHLHGSGTARSSGGPGLFAQAEGSGLGGLSRPVLILWDRNLDLVPILSHSWTYQALVHDVMDMRLSRVTMSTTEGGRTQKKTYDLDQKDFFWAKNAANPFPQVAEDIDAELNRYKQDAAEITRSTGITDVNDVGQMDLSSNAKHLKTAITALPELTARKQTLDTHMNIATALLTAIKSRTLDELFQTEEAATKQTTATILEVLRGNPETGTPSPEDKLRLVLVYFLSVPDHQISKEDLAELEKELKAAGSDTLVLDYVKKVRDISRMSTFAAPVQASSQGAELFRGFSALSNRLTDRLKEGGFDNLLSGVKNFLPTSKDLGLTRVVEAIMDPAVASNQALQDTDDYLFLDPRAPRQQVGKAKRMGHAEAIVFVVGGGGYVEYTNLQEWAGRQASNAVGVPGKRVIYGSTDIVNPEGFMKVLSLLGAEST</sequence>
<reference evidence="3 4" key="1">
    <citation type="journal article" date="2019" name="Fungal Biol. Biotechnol.">
        <title>Draft genome sequence of fastidious pathogen Ceratobasidium theobromae, which causes vascular-streak dieback in Theobroma cacao.</title>
        <authorList>
            <person name="Ali S.S."/>
            <person name="Asman A."/>
            <person name="Shao J."/>
            <person name="Firmansyah A.P."/>
            <person name="Susilo A.W."/>
            <person name="Rosmana A."/>
            <person name="McMahon P."/>
            <person name="Junaid M."/>
            <person name="Guest D."/>
            <person name="Kheng T.Y."/>
            <person name="Meinhardt L.W."/>
            <person name="Bailey B.A."/>
        </authorList>
    </citation>
    <scope>NUCLEOTIDE SEQUENCE [LARGE SCALE GENOMIC DNA]</scope>
    <source>
        <strain evidence="3 4">CT2</strain>
    </source>
</reference>
<dbReference type="Gene3D" id="3.40.50.1910">
    <property type="match status" value="1"/>
</dbReference>
<accession>A0A5N5QRG4</accession>
<dbReference type="Gene3D" id="3.40.50.2060">
    <property type="match status" value="1"/>
</dbReference>
<dbReference type="Gene3D" id="3.90.830.10">
    <property type="entry name" value="Syntaxin Binding Protein 1, Chain A, domain 2"/>
    <property type="match status" value="1"/>
</dbReference>
<evidence type="ECO:0000256" key="2">
    <source>
        <dbReference type="SAM" id="MobiDB-lite"/>
    </source>
</evidence>
<comment type="similarity">
    <text evidence="1">Belongs to the STXBP/unc-18/SEC1 family.</text>
</comment>
<dbReference type="Gene3D" id="1.25.40.60">
    <property type="match status" value="1"/>
</dbReference>
<dbReference type="GO" id="GO:0016192">
    <property type="term" value="P:vesicle-mediated transport"/>
    <property type="evidence" value="ECO:0007669"/>
    <property type="project" value="InterPro"/>
</dbReference>
<feature type="region of interest" description="Disordered" evidence="2">
    <location>
        <begin position="121"/>
        <end position="149"/>
    </location>
</feature>
<feature type="region of interest" description="Disordered" evidence="2">
    <location>
        <begin position="308"/>
        <end position="333"/>
    </location>
</feature>
<evidence type="ECO:0000313" key="3">
    <source>
        <dbReference type="EMBL" id="KAB5594362.1"/>
    </source>
</evidence>
<feature type="compositionally biased region" description="Basic and acidic residues" evidence="2">
    <location>
        <begin position="255"/>
        <end position="271"/>
    </location>
</feature>
<dbReference type="InterPro" id="IPR001619">
    <property type="entry name" value="Sec1-like"/>
</dbReference>
<dbReference type="PANTHER" id="PTHR11679">
    <property type="entry name" value="VESICLE PROTEIN SORTING-ASSOCIATED"/>
    <property type="match status" value="1"/>
</dbReference>
<dbReference type="Pfam" id="PF00995">
    <property type="entry name" value="Sec1"/>
    <property type="match status" value="1"/>
</dbReference>
<dbReference type="OrthoDB" id="10251230at2759"/>
<evidence type="ECO:0000256" key="1">
    <source>
        <dbReference type="ARBA" id="ARBA00009884"/>
    </source>
</evidence>
<feature type="region of interest" description="Disordered" evidence="2">
    <location>
        <begin position="1"/>
        <end position="105"/>
    </location>
</feature>
<feature type="region of interest" description="Disordered" evidence="2">
    <location>
        <begin position="224"/>
        <end position="285"/>
    </location>
</feature>
<name>A0A5N5QRG4_9AGAM</name>
<protein>
    <submittedName>
        <fullName evidence="3">Sly1 vesicle trafficking Sec1-like protein</fullName>
    </submittedName>
</protein>
<proteinExistence type="inferred from homology"/>
<dbReference type="InterPro" id="IPR027482">
    <property type="entry name" value="Sec1-like_dom2"/>
</dbReference>
<dbReference type="InterPro" id="IPR036045">
    <property type="entry name" value="Sec1-like_sf"/>
</dbReference>
<dbReference type="EMBL" id="SSOP01000021">
    <property type="protein sequence ID" value="KAB5594362.1"/>
    <property type="molecule type" value="Genomic_DNA"/>
</dbReference>
<dbReference type="AlphaFoldDB" id="A0A5N5QRG4"/>
<dbReference type="SUPFAM" id="SSF56815">
    <property type="entry name" value="Sec1/munc18-like (SM) proteins"/>
    <property type="match status" value="1"/>
</dbReference>